<evidence type="ECO:0000313" key="3">
    <source>
        <dbReference type="EMBL" id="SHO81321.1"/>
    </source>
</evidence>
<dbReference type="EMBL" id="FRYL01000038">
    <property type="protein sequence ID" value="SHO81321.1"/>
    <property type="molecule type" value="Genomic_DNA"/>
</dbReference>
<keyword evidence="1" id="KW-1133">Transmembrane helix</keyword>
<name>A0A1W1EKC6_9ZZZZ</name>
<dbReference type="Gene3D" id="3.40.630.40">
    <property type="entry name" value="Zn-dependent exopeptidases"/>
    <property type="match status" value="1"/>
</dbReference>
<organism evidence="3">
    <name type="scientific">hydrothermal vent metagenome</name>
    <dbReference type="NCBI Taxonomy" id="652676"/>
    <lineage>
        <taxon>unclassified sequences</taxon>
        <taxon>metagenomes</taxon>
        <taxon>ecological metagenomes</taxon>
    </lineage>
</organism>
<gene>
    <name evidence="3" type="ORF">MNB_SV-15-887</name>
</gene>
<reference evidence="3" key="1">
    <citation type="submission" date="2016-10" db="EMBL/GenBank/DDBJ databases">
        <authorList>
            <person name="de Groot N.N."/>
        </authorList>
    </citation>
    <scope>NUCLEOTIDE SEQUENCE</scope>
</reference>
<sequence>MVFAKLTNLLKKKPLLLFIIITITIFISTNYNKIKKNNFKYRYGDVLIQAGHEGRISGNTGASSKYGEEIEWNRIVANEATRVLREAGVKVIRSSANIPISRVKLAIAIHFDGSKKPCSSGSSIGYGNPNHKVLADNWKSIYKKVFPFKWMQDNFTKNLSRYYGYKYVFTQKGFILIELGELTCPKQARWLKPRLKRLGRLIAYFIANELEVECIKKPRI</sequence>
<protein>
    <recommendedName>
        <fullName evidence="2">MurNAc-LAA domain-containing protein</fullName>
    </recommendedName>
</protein>
<evidence type="ECO:0000259" key="2">
    <source>
        <dbReference type="Pfam" id="PF01520"/>
    </source>
</evidence>
<dbReference type="InterPro" id="IPR002508">
    <property type="entry name" value="MurNAc-LAA_cat"/>
</dbReference>
<feature type="domain" description="MurNAc-LAA" evidence="2">
    <location>
        <begin position="46"/>
        <end position="196"/>
    </location>
</feature>
<dbReference type="GO" id="GO:0009253">
    <property type="term" value="P:peptidoglycan catabolic process"/>
    <property type="evidence" value="ECO:0007669"/>
    <property type="project" value="InterPro"/>
</dbReference>
<dbReference type="Pfam" id="PF01520">
    <property type="entry name" value="Amidase_3"/>
    <property type="match status" value="1"/>
</dbReference>
<keyword evidence="1" id="KW-0812">Transmembrane</keyword>
<accession>A0A1W1EKC6</accession>
<proteinExistence type="predicted"/>
<dbReference type="GO" id="GO:0008745">
    <property type="term" value="F:N-acetylmuramoyl-L-alanine amidase activity"/>
    <property type="evidence" value="ECO:0007669"/>
    <property type="project" value="InterPro"/>
</dbReference>
<keyword evidence="1" id="KW-0472">Membrane</keyword>
<evidence type="ECO:0000256" key="1">
    <source>
        <dbReference type="SAM" id="Phobius"/>
    </source>
</evidence>
<dbReference type="AlphaFoldDB" id="A0A1W1EKC6"/>
<feature type="transmembrane region" description="Helical" evidence="1">
    <location>
        <begin position="15"/>
        <end position="32"/>
    </location>
</feature>
<dbReference type="SUPFAM" id="SSF53187">
    <property type="entry name" value="Zn-dependent exopeptidases"/>
    <property type="match status" value="1"/>
</dbReference>